<gene>
    <name evidence="2" type="ORF">SAMN05421659_104256</name>
</gene>
<feature type="transmembrane region" description="Helical" evidence="1">
    <location>
        <begin position="38"/>
        <end position="61"/>
    </location>
</feature>
<keyword evidence="1" id="KW-0472">Membrane</keyword>
<keyword evidence="3" id="KW-1185">Reference proteome</keyword>
<dbReference type="STRING" id="99656.SAMN05421659_104256"/>
<dbReference type="OrthoDB" id="2200068at2"/>
<feature type="transmembrane region" description="Helical" evidence="1">
    <location>
        <begin position="92"/>
        <end position="114"/>
    </location>
</feature>
<keyword evidence="1" id="KW-1133">Transmembrane helix</keyword>
<protein>
    <submittedName>
        <fullName evidence="2">Uncharacterized protein</fullName>
    </submittedName>
</protein>
<evidence type="ECO:0000313" key="2">
    <source>
        <dbReference type="EMBL" id="SEW10726.1"/>
    </source>
</evidence>
<dbReference type="RefSeq" id="WP_092452155.1">
    <property type="nucleotide sequence ID" value="NZ_FOJI01000004.1"/>
</dbReference>
<accession>A0A1I0P939</accession>
<dbReference type="EMBL" id="FOJI01000004">
    <property type="protein sequence ID" value="SEW10726.1"/>
    <property type="molecule type" value="Genomic_DNA"/>
</dbReference>
<sequence>MSYGSFYIIPIIGVLYFIVLPCIYIMKCLKAKENWKKIIPPLVTMGISIIFIIIFALNAAVSQYYSLDRATGNMIKSYRVVNDVTYIEKIPFTLMIIFVFYNIPTWIMLFGYFFQRRNKKNRDNIEKMKIYDLK</sequence>
<organism evidence="2 3">
    <name type="scientific">[Clostridium] fimetarium</name>
    <dbReference type="NCBI Taxonomy" id="99656"/>
    <lineage>
        <taxon>Bacteria</taxon>
        <taxon>Bacillati</taxon>
        <taxon>Bacillota</taxon>
        <taxon>Clostridia</taxon>
        <taxon>Lachnospirales</taxon>
        <taxon>Lachnospiraceae</taxon>
    </lineage>
</organism>
<proteinExistence type="predicted"/>
<evidence type="ECO:0000256" key="1">
    <source>
        <dbReference type="SAM" id="Phobius"/>
    </source>
</evidence>
<evidence type="ECO:0000313" key="3">
    <source>
        <dbReference type="Proteomes" id="UP000199701"/>
    </source>
</evidence>
<reference evidence="2 3" key="1">
    <citation type="submission" date="2016-10" db="EMBL/GenBank/DDBJ databases">
        <authorList>
            <person name="de Groot N.N."/>
        </authorList>
    </citation>
    <scope>NUCLEOTIDE SEQUENCE [LARGE SCALE GENOMIC DNA]</scope>
    <source>
        <strain evidence="2 3">DSM 9179</strain>
    </source>
</reference>
<dbReference type="Proteomes" id="UP000199701">
    <property type="component" value="Unassembled WGS sequence"/>
</dbReference>
<name>A0A1I0P939_9FIRM</name>
<dbReference type="AlphaFoldDB" id="A0A1I0P939"/>
<feature type="transmembrane region" description="Helical" evidence="1">
    <location>
        <begin position="6"/>
        <end position="26"/>
    </location>
</feature>
<keyword evidence="1" id="KW-0812">Transmembrane</keyword>